<comment type="subcellular location">
    <subcellularLocation>
        <location evidence="1 10">Cell outer membrane</location>
        <topology evidence="1 10">Multi-pass membrane protein</topology>
    </subcellularLocation>
</comment>
<evidence type="ECO:0000259" key="12">
    <source>
        <dbReference type="Pfam" id="PF00593"/>
    </source>
</evidence>
<dbReference type="InterPro" id="IPR037066">
    <property type="entry name" value="Plug_dom_sf"/>
</dbReference>
<evidence type="ECO:0000256" key="7">
    <source>
        <dbReference type="ARBA" id="ARBA00023136"/>
    </source>
</evidence>
<evidence type="ECO:0000256" key="11">
    <source>
        <dbReference type="RuleBase" id="RU003357"/>
    </source>
</evidence>
<evidence type="ECO:0000256" key="8">
    <source>
        <dbReference type="ARBA" id="ARBA00023170"/>
    </source>
</evidence>
<evidence type="ECO:0000256" key="4">
    <source>
        <dbReference type="ARBA" id="ARBA00022692"/>
    </source>
</evidence>
<sequence>MRAGASFAQTDTAGAKALQEVVVTATRNEQLVNKVPIPVTIIKKEQIQSMGAVLLQQVLAEQTGLFITSNHGTGIQMQGLEAEYTLILLDGEPLIGRTAGTLDLSRIVVSNIERIEIIKGPVSSLYGSDALAGVINIITSTKRKEGVTSATARLATNNTYNLDAGTKIPFSKGLFSVNANYYNTNGYTLGKENATPTVSPFHAVTLQSRWQQDWSDKWQSVLSARYFDQRYNSFFQESKGIVDDKGKEQDANVSLNIRNTPGKHFSQVLRLYYSRYATREDMLYRQDQRVYDASWFTQQYLKPEYQADWQLHPQHQLTAGIGYIHESLEATRYDEKMAFNTGYLFLQENWKPGDKWNVLLGGRFDTHNQYPSQFSPKLSVSYNFHPNWRVLASAGRGYRAPDFRQLYLHFNNAAVGYTVAGTKLAVDILKEMQARGEIKQLNIDVSQLKDLDAESSWSYNAGIQGKPFSTTATKVNFFYNKVNNLIDTRAIAEKTNGQRVFSYVNVKSITTYGAEAEISQSLFKCWQLSGGYQYLRTLDNELYNKVKNKEVYTVDEQTKETRALKRNEYFGLFNRSHHTANFKVSYIHSRLGIDANARVVYRSKYGFTDENGNNTPDTKNEFVPGYATVNVAAAKSLFRNQLRLQGTIENLFNYTDPQHISTMPGRLYSVGLTWNFYHLNKHN</sequence>
<keyword evidence="4 10" id="KW-0812">Transmembrane</keyword>
<dbReference type="Gene3D" id="2.170.130.10">
    <property type="entry name" value="TonB-dependent receptor, plug domain"/>
    <property type="match status" value="1"/>
</dbReference>
<proteinExistence type="inferred from homology"/>
<dbReference type="Pfam" id="PF00593">
    <property type="entry name" value="TonB_dep_Rec_b-barrel"/>
    <property type="match status" value="1"/>
</dbReference>
<keyword evidence="7 10" id="KW-0472">Membrane</keyword>
<evidence type="ECO:0000256" key="9">
    <source>
        <dbReference type="ARBA" id="ARBA00023237"/>
    </source>
</evidence>
<dbReference type="AlphaFoldDB" id="A0A9Q5GUR4"/>
<dbReference type="InterPro" id="IPR036942">
    <property type="entry name" value="Beta-barrel_TonB_sf"/>
</dbReference>
<dbReference type="GO" id="GO:0015344">
    <property type="term" value="F:siderophore uptake transmembrane transporter activity"/>
    <property type="evidence" value="ECO:0007669"/>
    <property type="project" value="TreeGrafter"/>
</dbReference>
<dbReference type="PANTHER" id="PTHR30069">
    <property type="entry name" value="TONB-DEPENDENT OUTER MEMBRANE RECEPTOR"/>
    <property type="match status" value="1"/>
</dbReference>
<dbReference type="Pfam" id="PF07715">
    <property type="entry name" value="Plug"/>
    <property type="match status" value="1"/>
</dbReference>
<dbReference type="InterPro" id="IPR012910">
    <property type="entry name" value="Plug_dom"/>
</dbReference>
<evidence type="ECO:0000256" key="5">
    <source>
        <dbReference type="ARBA" id="ARBA00022729"/>
    </source>
</evidence>
<dbReference type="Gene3D" id="2.40.170.20">
    <property type="entry name" value="TonB-dependent receptor, beta-barrel domain"/>
    <property type="match status" value="1"/>
</dbReference>
<dbReference type="GO" id="GO:0044718">
    <property type="term" value="P:siderophore transmembrane transport"/>
    <property type="evidence" value="ECO:0007669"/>
    <property type="project" value="TreeGrafter"/>
</dbReference>
<keyword evidence="3 10" id="KW-1134">Transmembrane beta strand</keyword>
<dbReference type="InterPro" id="IPR039426">
    <property type="entry name" value="TonB-dep_rcpt-like"/>
</dbReference>
<keyword evidence="5" id="KW-0732">Signal</keyword>
<comment type="caution">
    <text evidence="14">The sequence shown here is derived from an EMBL/GenBank/DDBJ whole genome shotgun (WGS) entry which is preliminary data.</text>
</comment>
<dbReference type="PANTHER" id="PTHR30069:SF29">
    <property type="entry name" value="HEMOGLOBIN AND HEMOGLOBIN-HAPTOGLOBIN-BINDING PROTEIN 1-RELATED"/>
    <property type="match status" value="1"/>
</dbReference>
<evidence type="ECO:0000259" key="13">
    <source>
        <dbReference type="Pfam" id="PF07715"/>
    </source>
</evidence>
<organism evidence="14 15">
    <name type="scientific">Chitinophaga solisilvae</name>
    <dbReference type="NCBI Taxonomy" id="1233460"/>
    <lineage>
        <taxon>Bacteria</taxon>
        <taxon>Pseudomonadati</taxon>
        <taxon>Bacteroidota</taxon>
        <taxon>Chitinophagia</taxon>
        <taxon>Chitinophagales</taxon>
        <taxon>Chitinophagaceae</taxon>
        <taxon>Chitinophaga</taxon>
    </lineage>
</organism>
<protein>
    <submittedName>
        <fullName evidence="14">TonB-dependent receptor</fullName>
    </submittedName>
</protein>
<evidence type="ECO:0000313" key="14">
    <source>
        <dbReference type="EMBL" id="NSL90201.1"/>
    </source>
</evidence>
<evidence type="ECO:0000313" key="15">
    <source>
        <dbReference type="Proteomes" id="UP000281028"/>
    </source>
</evidence>
<evidence type="ECO:0000256" key="3">
    <source>
        <dbReference type="ARBA" id="ARBA00022452"/>
    </source>
</evidence>
<dbReference type="SUPFAM" id="SSF56935">
    <property type="entry name" value="Porins"/>
    <property type="match status" value="1"/>
</dbReference>
<reference evidence="14" key="1">
    <citation type="submission" date="2020-05" db="EMBL/GenBank/DDBJ databases">
        <title>Chitinophaga laudate sp. nov., isolated from a tropical peat swamp.</title>
        <authorList>
            <person name="Goh C.B.S."/>
            <person name="Lee M.S."/>
            <person name="Parimannan S."/>
            <person name="Pasbakhsh P."/>
            <person name="Yule C.M."/>
            <person name="Rajandas H."/>
            <person name="Loke S."/>
            <person name="Croft L."/>
            <person name="Tan J.B.L."/>
        </authorList>
    </citation>
    <scope>NUCLEOTIDE SEQUENCE</scope>
    <source>
        <strain evidence="14">Mgbs1</strain>
    </source>
</reference>
<dbReference type="Proteomes" id="UP000281028">
    <property type="component" value="Unassembled WGS sequence"/>
</dbReference>
<dbReference type="CDD" id="cd01347">
    <property type="entry name" value="ligand_gated_channel"/>
    <property type="match status" value="1"/>
</dbReference>
<evidence type="ECO:0000256" key="1">
    <source>
        <dbReference type="ARBA" id="ARBA00004571"/>
    </source>
</evidence>
<dbReference type="GO" id="GO:0009279">
    <property type="term" value="C:cell outer membrane"/>
    <property type="evidence" value="ECO:0007669"/>
    <property type="project" value="UniProtKB-SubCell"/>
</dbReference>
<accession>A0A9Q5GUR4</accession>
<evidence type="ECO:0000256" key="2">
    <source>
        <dbReference type="ARBA" id="ARBA00022448"/>
    </source>
</evidence>
<dbReference type="PROSITE" id="PS52016">
    <property type="entry name" value="TONB_DEPENDENT_REC_3"/>
    <property type="match status" value="1"/>
</dbReference>
<keyword evidence="2 10" id="KW-0813">Transport</keyword>
<keyword evidence="15" id="KW-1185">Reference proteome</keyword>
<evidence type="ECO:0000256" key="10">
    <source>
        <dbReference type="PROSITE-ProRule" id="PRU01360"/>
    </source>
</evidence>
<gene>
    <name evidence="14" type="ORF">ECE50_025425</name>
</gene>
<keyword evidence="6 11" id="KW-0798">TonB box</keyword>
<dbReference type="OrthoDB" id="9764669at2"/>
<evidence type="ECO:0000256" key="6">
    <source>
        <dbReference type="ARBA" id="ARBA00023077"/>
    </source>
</evidence>
<keyword evidence="9 10" id="KW-0998">Cell outer membrane</keyword>
<comment type="similarity">
    <text evidence="10 11">Belongs to the TonB-dependent receptor family.</text>
</comment>
<name>A0A9Q5GUR4_9BACT</name>
<dbReference type="EMBL" id="RIAR02000001">
    <property type="protein sequence ID" value="NSL90201.1"/>
    <property type="molecule type" value="Genomic_DNA"/>
</dbReference>
<keyword evidence="8 14" id="KW-0675">Receptor</keyword>
<feature type="domain" description="TonB-dependent receptor plug" evidence="13">
    <location>
        <begin position="33"/>
        <end position="134"/>
    </location>
</feature>
<dbReference type="InterPro" id="IPR000531">
    <property type="entry name" value="Beta-barrel_TonB"/>
</dbReference>
<feature type="domain" description="TonB-dependent receptor-like beta-barrel" evidence="12">
    <location>
        <begin position="159"/>
        <end position="651"/>
    </location>
</feature>